<organism evidence="2 3">
    <name type="scientific">Melittangium boletus DSM 14713</name>
    <dbReference type="NCBI Taxonomy" id="1294270"/>
    <lineage>
        <taxon>Bacteria</taxon>
        <taxon>Pseudomonadati</taxon>
        <taxon>Myxococcota</taxon>
        <taxon>Myxococcia</taxon>
        <taxon>Myxococcales</taxon>
        <taxon>Cystobacterineae</taxon>
        <taxon>Archangiaceae</taxon>
        <taxon>Melittangium</taxon>
    </lineage>
</organism>
<evidence type="ECO:0000313" key="3">
    <source>
        <dbReference type="Proteomes" id="UP000217289"/>
    </source>
</evidence>
<dbReference type="KEGG" id="mbd:MEBOL_003960"/>
<dbReference type="RefSeq" id="WP_095978945.1">
    <property type="nucleotide sequence ID" value="NZ_CP022163.1"/>
</dbReference>
<dbReference type="EMBL" id="CP022163">
    <property type="protein sequence ID" value="ATB30499.1"/>
    <property type="molecule type" value="Genomic_DNA"/>
</dbReference>
<evidence type="ECO:0000256" key="1">
    <source>
        <dbReference type="SAM" id="MobiDB-lite"/>
    </source>
</evidence>
<feature type="region of interest" description="Disordered" evidence="1">
    <location>
        <begin position="1"/>
        <end position="81"/>
    </location>
</feature>
<sequence length="81" mass="9628">MNDPVEKLHQRERDQERHRLRDLEARDLEVEATRGARPLEGFAGGHTTWSSQQDDRAATEVFGQDEERRTREEPEEEEPWE</sequence>
<dbReference type="AlphaFoldDB" id="A0A250IF86"/>
<dbReference type="OrthoDB" id="5522010at2"/>
<accession>A0A250IF86</accession>
<proteinExistence type="predicted"/>
<keyword evidence="3" id="KW-1185">Reference proteome</keyword>
<feature type="compositionally biased region" description="Basic and acidic residues" evidence="1">
    <location>
        <begin position="1"/>
        <end position="34"/>
    </location>
</feature>
<protein>
    <submittedName>
        <fullName evidence="2">Uncharacterized protein</fullName>
    </submittedName>
</protein>
<dbReference type="Proteomes" id="UP000217289">
    <property type="component" value="Chromosome"/>
</dbReference>
<evidence type="ECO:0000313" key="2">
    <source>
        <dbReference type="EMBL" id="ATB30499.1"/>
    </source>
</evidence>
<gene>
    <name evidence="2" type="ORF">MEBOL_003960</name>
</gene>
<name>A0A250IF86_9BACT</name>
<reference evidence="2 3" key="1">
    <citation type="submission" date="2017-06" db="EMBL/GenBank/DDBJ databases">
        <authorList>
            <person name="Kim H.J."/>
            <person name="Triplett B.A."/>
        </authorList>
    </citation>
    <scope>NUCLEOTIDE SEQUENCE [LARGE SCALE GENOMIC DNA]</scope>
    <source>
        <strain evidence="2 3">DSM 14713</strain>
    </source>
</reference>